<dbReference type="InterPro" id="IPR007694">
    <property type="entry name" value="DNA_helicase_DnaB-like_C"/>
</dbReference>
<keyword evidence="8 12" id="KW-0238">DNA-binding</keyword>
<comment type="function">
    <text evidence="12">The main replicative DNA helicase, it participates in initiation and elongation during chromosome replication. Travels ahead of the DNA replisome, separating dsDNA into templates for DNA synthesis. A processive ATP-dependent 5'-3' DNA helicase it has DNA-dependent ATPase activity.</text>
</comment>
<dbReference type="PANTHER" id="PTHR30153">
    <property type="entry name" value="REPLICATIVE DNA HELICASE DNAB"/>
    <property type="match status" value="1"/>
</dbReference>
<accession>U2EEC3</accession>
<evidence type="ECO:0000256" key="1">
    <source>
        <dbReference type="ARBA" id="ARBA00008428"/>
    </source>
</evidence>
<dbReference type="GO" id="GO:0005829">
    <property type="term" value="C:cytosol"/>
    <property type="evidence" value="ECO:0007669"/>
    <property type="project" value="TreeGrafter"/>
</dbReference>
<dbReference type="STRING" id="1033810.HLPCO_000967"/>
<comment type="caution">
    <text evidence="14">The sequence shown here is derived from an EMBL/GenBank/DDBJ whole genome shotgun (WGS) entry which is preliminary data.</text>
</comment>
<evidence type="ECO:0000256" key="3">
    <source>
        <dbReference type="ARBA" id="ARBA00022705"/>
    </source>
</evidence>
<evidence type="ECO:0000256" key="10">
    <source>
        <dbReference type="ARBA" id="ARBA00048954"/>
    </source>
</evidence>
<proteinExistence type="inferred from homology"/>
<evidence type="ECO:0000256" key="4">
    <source>
        <dbReference type="ARBA" id="ARBA00022741"/>
    </source>
</evidence>
<dbReference type="RefSeq" id="WP_008826669.1">
    <property type="nucleotide sequence ID" value="NZ_AFNU02000002.1"/>
</dbReference>
<dbReference type="OrthoDB" id="9773982at2"/>
<dbReference type="GO" id="GO:1990077">
    <property type="term" value="C:primosome complex"/>
    <property type="evidence" value="ECO:0007669"/>
    <property type="project" value="UniProtKB-UniRule"/>
</dbReference>
<dbReference type="InterPro" id="IPR036185">
    <property type="entry name" value="DNA_heli_DnaB-like_N_sf"/>
</dbReference>
<dbReference type="FunCoup" id="U2EEC3">
    <property type="interactions" value="293"/>
</dbReference>
<comment type="catalytic activity">
    <reaction evidence="10 12">
        <text>ATP + H2O = ADP + phosphate + H(+)</text>
        <dbReference type="Rhea" id="RHEA:13065"/>
        <dbReference type="ChEBI" id="CHEBI:15377"/>
        <dbReference type="ChEBI" id="CHEBI:15378"/>
        <dbReference type="ChEBI" id="CHEBI:30616"/>
        <dbReference type="ChEBI" id="CHEBI:43474"/>
        <dbReference type="ChEBI" id="CHEBI:456216"/>
        <dbReference type="EC" id="5.6.2.3"/>
    </reaction>
</comment>
<keyword evidence="15" id="KW-1185">Reference proteome</keyword>
<dbReference type="Pfam" id="PF00772">
    <property type="entry name" value="DnaB"/>
    <property type="match status" value="1"/>
</dbReference>
<comment type="similarity">
    <text evidence="1 12">Belongs to the helicase family. DnaB subfamily.</text>
</comment>
<dbReference type="InParanoid" id="U2EEC3"/>
<evidence type="ECO:0000256" key="7">
    <source>
        <dbReference type="ARBA" id="ARBA00022840"/>
    </source>
</evidence>
<evidence type="ECO:0000256" key="5">
    <source>
        <dbReference type="ARBA" id="ARBA00022801"/>
    </source>
</evidence>
<dbReference type="EMBL" id="AFNU02000002">
    <property type="protein sequence ID" value="ERJ13338.1"/>
    <property type="molecule type" value="Genomic_DNA"/>
</dbReference>
<evidence type="ECO:0000259" key="13">
    <source>
        <dbReference type="PROSITE" id="PS51199"/>
    </source>
</evidence>
<dbReference type="SUPFAM" id="SSF52540">
    <property type="entry name" value="P-loop containing nucleoside triphosphate hydrolases"/>
    <property type="match status" value="1"/>
</dbReference>
<reference evidence="14 15" key="2">
    <citation type="journal article" date="2013" name="PLoS ONE">
        <title>INDIGO - INtegrated Data Warehouse of MIcrobial GenOmes with Examples from the Red Sea Extremophiles.</title>
        <authorList>
            <person name="Alam I."/>
            <person name="Antunes A."/>
            <person name="Kamau A.A."/>
            <person name="Ba Alawi W."/>
            <person name="Kalkatawi M."/>
            <person name="Stingl U."/>
            <person name="Bajic V.B."/>
        </authorList>
    </citation>
    <scope>NUCLEOTIDE SEQUENCE [LARGE SCALE GENOMIC DNA]</scope>
    <source>
        <strain evidence="14 15">SSD-17B</strain>
    </source>
</reference>
<keyword evidence="3 12" id="KW-0235">DNA replication</keyword>
<dbReference type="EC" id="5.6.2.3" evidence="11 12"/>
<evidence type="ECO:0000256" key="8">
    <source>
        <dbReference type="ARBA" id="ARBA00023125"/>
    </source>
</evidence>
<protein>
    <recommendedName>
        <fullName evidence="11 12">Replicative DNA helicase</fullName>
        <ecNumber evidence="11 12">5.6.2.3</ecNumber>
    </recommendedName>
</protein>
<evidence type="ECO:0000256" key="12">
    <source>
        <dbReference type="RuleBase" id="RU362085"/>
    </source>
</evidence>
<dbReference type="Pfam" id="PF03796">
    <property type="entry name" value="DnaB_C"/>
    <property type="match status" value="1"/>
</dbReference>
<dbReference type="eggNOG" id="COG0305">
    <property type="taxonomic scope" value="Bacteria"/>
</dbReference>
<keyword evidence="9" id="KW-0413">Isomerase</keyword>
<dbReference type="GO" id="GO:0006269">
    <property type="term" value="P:DNA replication, synthesis of primer"/>
    <property type="evidence" value="ECO:0007669"/>
    <property type="project" value="UniProtKB-UniRule"/>
</dbReference>
<evidence type="ECO:0000313" key="15">
    <source>
        <dbReference type="Proteomes" id="UP000005707"/>
    </source>
</evidence>
<dbReference type="InterPro" id="IPR027417">
    <property type="entry name" value="P-loop_NTPase"/>
</dbReference>
<dbReference type="FunFam" id="1.10.860.10:FF:000001">
    <property type="entry name" value="Replicative DNA helicase"/>
    <property type="match status" value="1"/>
</dbReference>
<evidence type="ECO:0000256" key="6">
    <source>
        <dbReference type="ARBA" id="ARBA00022806"/>
    </source>
</evidence>
<dbReference type="NCBIfam" id="TIGR00665">
    <property type="entry name" value="DnaB"/>
    <property type="match status" value="1"/>
</dbReference>
<dbReference type="FunFam" id="3.40.50.300:FF:000076">
    <property type="entry name" value="Replicative DNA helicase"/>
    <property type="match status" value="1"/>
</dbReference>
<dbReference type="NCBIfam" id="NF004384">
    <property type="entry name" value="PRK05748.1"/>
    <property type="match status" value="1"/>
</dbReference>
<dbReference type="SUPFAM" id="SSF48024">
    <property type="entry name" value="N-terminal domain of DnaB helicase"/>
    <property type="match status" value="1"/>
</dbReference>
<sequence>MAQSVPHNIEAEQSILGAIFLDNRLMTKVSDLVHMEDFYQVRNQLLYGAMVDLHEQNKPIDVTTITTILKDRNQYIEVGGTDYILEIAEVVPTTANIESYVEIVREKSVARKLIDTANSIAQDTMGNQTALEDLLDDAERKIMDVARNRRTSHFKEIKNVVEDVFKNIQENAESSNEVVGLKTGFKKFDELTLGIHRQDLFILAARPAMGKTALVLNLAKNVVKYNNNEGVAIFSLEMGADQLVYRMLTAEAQIDAQELRKGKLDSDMVAALMVAKKQLASYKIYIDDTPGVKIGELRAKCRRLSQEGNLGMVVIDYLQLLAGSGKYGSNRQQEVSEISRTLKEIARELEVPVIACAQLSRQVESREDKRPIMSDLRESGSIEQDADIVSFLYRDDYYNENSERPGQVDIIFAKHRHGPTGTVSLFFNKQYSSFADIDDSYMMPPMNQ</sequence>
<dbReference type="GO" id="GO:0016887">
    <property type="term" value="F:ATP hydrolysis activity"/>
    <property type="evidence" value="ECO:0007669"/>
    <property type="project" value="RHEA"/>
</dbReference>
<dbReference type="InterPro" id="IPR007692">
    <property type="entry name" value="DNA_helicase_DnaB"/>
</dbReference>
<keyword evidence="6 12" id="KW-0347">Helicase</keyword>
<evidence type="ECO:0000256" key="11">
    <source>
        <dbReference type="NCBIfam" id="TIGR00665"/>
    </source>
</evidence>
<dbReference type="CDD" id="cd00984">
    <property type="entry name" value="DnaB_C"/>
    <property type="match status" value="1"/>
</dbReference>
<name>U2EEC3_9MOLU</name>
<evidence type="ECO:0000256" key="2">
    <source>
        <dbReference type="ARBA" id="ARBA00022515"/>
    </source>
</evidence>
<reference evidence="14 15" key="1">
    <citation type="journal article" date="2011" name="J. Bacteriol.">
        <title>Genome sequence of Haloplasma contractile, an unusual contractile bacterium from a deep-sea anoxic brine lake.</title>
        <authorList>
            <person name="Antunes A."/>
            <person name="Alam I."/>
            <person name="El Dorry H."/>
            <person name="Siam R."/>
            <person name="Robertson A."/>
            <person name="Bajic V.B."/>
            <person name="Stingl U."/>
        </authorList>
    </citation>
    <scope>NUCLEOTIDE SEQUENCE [LARGE SCALE GENOMIC DNA]</scope>
    <source>
        <strain evidence="14 15">SSD-17B</strain>
    </source>
</reference>
<dbReference type="Proteomes" id="UP000005707">
    <property type="component" value="Unassembled WGS sequence"/>
</dbReference>
<dbReference type="Gene3D" id="1.10.860.10">
    <property type="entry name" value="DNAb Helicase, Chain A"/>
    <property type="match status" value="1"/>
</dbReference>
<keyword evidence="5 12" id="KW-0378">Hydrolase</keyword>
<keyword evidence="7 12" id="KW-0067">ATP-binding</keyword>
<dbReference type="PROSITE" id="PS51199">
    <property type="entry name" value="SF4_HELICASE"/>
    <property type="match status" value="1"/>
</dbReference>
<dbReference type="GO" id="GO:0042802">
    <property type="term" value="F:identical protein binding"/>
    <property type="evidence" value="ECO:0007669"/>
    <property type="project" value="UniProtKB-ARBA"/>
</dbReference>
<dbReference type="GO" id="GO:0003677">
    <property type="term" value="F:DNA binding"/>
    <property type="evidence" value="ECO:0007669"/>
    <property type="project" value="UniProtKB-UniRule"/>
</dbReference>
<dbReference type="Gene3D" id="3.40.50.300">
    <property type="entry name" value="P-loop containing nucleotide triphosphate hydrolases"/>
    <property type="match status" value="1"/>
</dbReference>
<feature type="domain" description="SF4 helicase" evidence="13">
    <location>
        <begin position="174"/>
        <end position="441"/>
    </location>
</feature>
<dbReference type="GO" id="GO:0043139">
    <property type="term" value="F:5'-3' DNA helicase activity"/>
    <property type="evidence" value="ECO:0007669"/>
    <property type="project" value="UniProtKB-EC"/>
</dbReference>
<keyword evidence="2 12" id="KW-0639">Primosome</keyword>
<gene>
    <name evidence="14" type="primary">dnaC</name>
    <name evidence="14" type="ORF">HLPCO_000967</name>
</gene>
<dbReference type="GO" id="GO:0005524">
    <property type="term" value="F:ATP binding"/>
    <property type="evidence" value="ECO:0007669"/>
    <property type="project" value="UniProtKB-UniRule"/>
</dbReference>
<keyword evidence="4 12" id="KW-0547">Nucleotide-binding</keyword>
<dbReference type="InterPro" id="IPR007693">
    <property type="entry name" value="DNA_helicase_DnaB-like_N"/>
</dbReference>
<dbReference type="PANTHER" id="PTHR30153:SF2">
    <property type="entry name" value="REPLICATIVE DNA HELICASE"/>
    <property type="match status" value="1"/>
</dbReference>
<organism evidence="14 15">
    <name type="scientific">Haloplasma contractile SSD-17B</name>
    <dbReference type="NCBI Taxonomy" id="1033810"/>
    <lineage>
        <taxon>Bacteria</taxon>
        <taxon>Bacillati</taxon>
        <taxon>Mycoplasmatota</taxon>
        <taxon>Mollicutes</taxon>
        <taxon>Haloplasmatales</taxon>
        <taxon>Haloplasmataceae</taxon>
        <taxon>Haloplasma</taxon>
    </lineage>
</organism>
<evidence type="ECO:0000313" key="14">
    <source>
        <dbReference type="EMBL" id="ERJ13338.1"/>
    </source>
</evidence>
<dbReference type="InterPro" id="IPR016136">
    <property type="entry name" value="DNA_helicase_N/primase_C"/>
</dbReference>
<evidence type="ECO:0000256" key="9">
    <source>
        <dbReference type="ARBA" id="ARBA00023235"/>
    </source>
</evidence>
<dbReference type="AlphaFoldDB" id="U2EEC3"/>